<dbReference type="InterPro" id="IPR036249">
    <property type="entry name" value="Thioredoxin-like_sf"/>
</dbReference>
<dbReference type="AlphaFoldDB" id="A0AAV5JB35"/>
<dbReference type="EMBL" id="BPVZ01000029">
    <property type="protein sequence ID" value="GKV08654.1"/>
    <property type="molecule type" value="Genomic_DNA"/>
</dbReference>
<dbReference type="InterPro" id="IPR013766">
    <property type="entry name" value="Thioredoxin_domain"/>
</dbReference>
<evidence type="ECO:0000259" key="1">
    <source>
        <dbReference type="PROSITE" id="PS51352"/>
    </source>
</evidence>
<evidence type="ECO:0000313" key="2">
    <source>
        <dbReference type="EMBL" id="GKV08654.1"/>
    </source>
</evidence>
<name>A0AAV5JB35_9ROSI</name>
<dbReference type="PROSITE" id="PS51352">
    <property type="entry name" value="THIOREDOXIN_2"/>
    <property type="match status" value="1"/>
</dbReference>
<dbReference type="InterPro" id="IPR050620">
    <property type="entry name" value="Thioredoxin_H-type-like"/>
</dbReference>
<dbReference type="PRINTS" id="PR00421">
    <property type="entry name" value="THIOREDOXIN"/>
</dbReference>
<keyword evidence="3" id="KW-1185">Reference proteome</keyword>
<dbReference type="Gene3D" id="3.40.30.10">
    <property type="entry name" value="Glutaredoxin"/>
    <property type="match status" value="1"/>
</dbReference>
<dbReference type="Proteomes" id="UP001054252">
    <property type="component" value="Unassembled WGS sequence"/>
</dbReference>
<feature type="domain" description="Thioredoxin" evidence="1">
    <location>
        <begin position="19"/>
        <end position="135"/>
    </location>
</feature>
<gene>
    <name evidence="2" type="ORF">SLEP1_g20258</name>
</gene>
<organism evidence="2 3">
    <name type="scientific">Rubroshorea leprosula</name>
    <dbReference type="NCBI Taxonomy" id="152421"/>
    <lineage>
        <taxon>Eukaryota</taxon>
        <taxon>Viridiplantae</taxon>
        <taxon>Streptophyta</taxon>
        <taxon>Embryophyta</taxon>
        <taxon>Tracheophyta</taxon>
        <taxon>Spermatophyta</taxon>
        <taxon>Magnoliopsida</taxon>
        <taxon>eudicotyledons</taxon>
        <taxon>Gunneridae</taxon>
        <taxon>Pentapetalae</taxon>
        <taxon>rosids</taxon>
        <taxon>malvids</taxon>
        <taxon>Malvales</taxon>
        <taxon>Dipterocarpaceae</taxon>
        <taxon>Rubroshorea</taxon>
    </lineage>
</organism>
<dbReference type="CDD" id="cd02947">
    <property type="entry name" value="TRX_family"/>
    <property type="match status" value="1"/>
</dbReference>
<proteinExistence type="predicted"/>
<dbReference type="PANTHER" id="PTHR10438:SF413">
    <property type="entry name" value="THIOREDOXIN H2"/>
    <property type="match status" value="1"/>
</dbReference>
<protein>
    <recommendedName>
        <fullName evidence="1">Thioredoxin domain-containing protein</fullName>
    </recommendedName>
</protein>
<reference evidence="2 3" key="1">
    <citation type="journal article" date="2021" name="Commun. Biol.">
        <title>The genome of Shorea leprosula (Dipterocarpaceae) highlights the ecological relevance of drought in aseasonal tropical rainforests.</title>
        <authorList>
            <person name="Ng K.K.S."/>
            <person name="Kobayashi M.J."/>
            <person name="Fawcett J.A."/>
            <person name="Hatakeyama M."/>
            <person name="Paape T."/>
            <person name="Ng C.H."/>
            <person name="Ang C.C."/>
            <person name="Tnah L.H."/>
            <person name="Lee C.T."/>
            <person name="Nishiyama T."/>
            <person name="Sese J."/>
            <person name="O'Brien M.J."/>
            <person name="Copetti D."/>
            <person name="Mohd Noor M.I."/>
            <person name="Ong R.C."/>
            <person name="Putra M."/>
            <person name="Sireger I.Z."/>
            <person name="Indrioko S."/>
            <person name="Kosugi Y."/>
            <person name="Izuno A."/>
            <person name="Isagi Y."/>
            <person name="Lee S.L."/>
            <person name="Shimizu K.K."/>
        </authorList>
    </citation>
    <scope>NUCLEOTIDE SEQUENCE [LARGE SCALE GENOMIC DNA]</scope>
    <source>
        <strain evidence="2">214</strain>
    </source>
</reference>
<comment type="caution">
    <text evidence="2">The sequence shown here is derived from an EMBL/GenBank/DDBJ whole genome shotgun (WGS) entry which is preliminary data.</text>
</comment>
<sequence>MGSFLSRLFRCRGVASASASSSESSRIVTFHSSAGWQLHFNSAKENPKLMVIDFAASWCGPCKFMEPVVHAMANKFTEVEFVKIDVDDLPDVSQQFGVKAMPTFVLVKKGKELLRLLLEKQMISFCLAKLKTLNVL</sequence>
<dbReference type="PANTHER" id="PTHR10438">
    <property type="entry name" value="THIOREDOXIN"/>
    <property type="match status" value="1"/>
</dbReference>
<dbReference type="SUPFAM" id="SSF52833">
    <property type="entry name" value="Thioredoxin-like"/>
    <property type="match status" value="1"/>
</dbReference>
<accession>A0AAV5JB35</accession>
<evidence type="ECO:0000313" key="3">
    <source>
        <dbReference type="Proteomes" id="UP001054252"/>
    </source>
</evidence>
<dbReference type="Pfam" id="PF00085">
    <property type="entry name" value="Thioredoxin"/>
    <property type="match status" value="1"/>
</dbReference>